<dbReference type="EMBL" id="AAIPXE010000010">
    <property type="protein sequence ID" value="ECG9115052.1"/>
    <property type="molecule type" value="Genomic_DNA"/>
</dbReference>
<organism evidence="1">
    <name type="scientific">Salmonella enterica</name>
    <name type="common">Salmonella choleraesuis</name>
    <dbReference type="NCBI Taxonomy" id="28901"/>
    <lineage>
        <taxon>Bacteria</taxon>
        <taxon>Pseudomonadati</taxon>
        <taxon>Pseudomonadota</taxon>
        <taxon>Gammaproteobacteria</taxon>
        <taxon>Enterobacterales</taxon>
        <taxon>Enterobacteriaceae</taxon>
        <taxon>Salmonella</taxon>
    </lineage>
</organism>
<reference evidence="1" key="1">
    <citation type="submission" date="2019-07" db="EMBL/GenBank/DDBJ databases">
        <authorList>
            <consortium name="GenomeTrakr network: Whole genome sequencing for foodborne pathogen traceback"/>
        </authorList>
    </citation>
    <scope>NUCLEOTIDE SEQUENCE</scope>
    <source>
        <strain evidence="1">CFSAN095109</strain>
    </source>
</reference>
<evidence type="ECO:0008006" key="2">
    <source>
        <dbReference type="Google" id="ProtNLM"/>
    </source>
</evidence>
<sequence>MSNIDNLQIRAEDVEPGDVVITSHGKRYTVKSFWMEDDTVTLFGADGSETEYDYDEMLDVERG</sequence>
<gene>
    <name evidence="1" type="ORF">FOW62_10155</name>
</gene>
<dbReference type="RefSeq" id="WP_063812811.1">
    <property type="nucleotide sequence ID" value="NZ_LWMD01000076.1"/>
</dbReference>
<proteinExistence type="predicted"/>
<accession>A0A5Y3BB86</accession>
<protein>
    <recommendedName>
        <fullName evidence="2">DUF2158 domain-containing protein</fullName>
    </recommendedName>
</protein>
<evidence type="ECO:0000313" key="1">
    <source>
        <dbReference type="EMBL" id="ECG9115052.1"/>
    </source>
</evidence>
<name>A0A5Y3BB86_SALER</name>
<dbReference type="AlphaFoldDB" id="A0A5Y3BB86"/>
<comment type="caution">
    <text evidence="1">The sequence shown here is derived from an EMBL/GenBank/DDBJ whole genome shotgun (WGS) entry which is preliminary data.</text>
</comment>